<name>A0ABW2IIX2_9PROT</name>
<protein>
    <submittedName>
        <fullName evidence="7">NfeD family protein</fullName>
    </submittedName>
</protein>
<evidence type="ECO:0000256" key="5">
    <source>
        <dbReference type="SAM" id="Phobius"/>
    </source>
</evidence>
<evidence type="ECO:0000313" key="7">
    <source>
        <dbReference type="EMBL" id="MFC7291059.1"/>
    </source>
</evidence>
<evidence type="ECO:0000313" key="8">
    <source>
        <dbReference type="Proteomes" id="UP001596492"/>
    </source>
</evidence>
<keyword evidence="8" id="KW-1185">Reference proteome</keyword>
<dbReference type="InterPro" id="IPR002810">
    <property type="entry name" value="NfeD-like_C"/>
</dbReference>
<evidence type="ECO:0000256" key="4">
    <source>
        <dbReference type="ARBA" id="ARBA00023136"/>
    </source>
</evidence>
<accession>A0ABW2IIX2</accession>
<dbReference type="RefSeq" id="WP_382166255.1">
    <property type="nucleotide sequence ID" value="NZ_JBHTBR010000002.1"/>
</dbReference>
<reference evidence="8" key="1">
    <citation type="journal article" date="2019" name="Int. J. Syst. Evol. Microbiol.">
        <title>The Global Catalogue of Microorganisms (GCM) 10K type strain sequencing project: providing services to taxonomists for standard genome sequencing and annotation.</title>
        <authorList>
            <consortium name="The Broad Institute Genomics Platform"/>
            <consortium name="The Broad Institute Genome Sequencing Center for Infectious Disease"/>
            <person name="Wu L."/>
            <person name="Ma J."/>
        </authorList>
    </citation>
    <scope>NUCLEOTIDE SEQUENCE [LARGE SCALE GENOMIC DNA]</scope>
    <source>
        <strain evidence="8">CCUG 51308</strain>
    </source>
</reference>
<proteinExistence type="predicted"/>
<gene>
    <name evidence="7" type="ORF">ACFQS8_05490</name>
</gene>
<evidence type="ECO:0000259" key="6">
    <source>
        <dbReference type="Pfam" id="PF01957"/>
    </source>
</evidence>
<feature type="domain" description="NfeD-like C-terminal" evidence="6">
    <location>
        <begin position="97"/>
        <end position="152"/>
    </location>
</feature>
<keyword evidence="4 5" id="KW-0472">Membrane</keyword>
<feature type="transmembrane region" description="Helical" evidence="5">
    <location>
        <begin position="54"/>
        <end position="73"/>
    </location>
</feature>
<dbReference type="PANTHER" id="PTHR33507:SF3">
    <property type="entry name" value="INNER MEMBRANE PROTEIN YBBJ"/>
    <property type="match status" value="1"/>
</dbReference>
<dbReference type="Proteomes" id="UP001596492">
    <property type="component" value="Unassembled WGS sequence"/>
</dbReference>
<dbReference type="InterPro" id="IPR052165">
    <property type="entry name" value="Membrane_assoc_protease"/>
</dbReference>
<sequence>MDVVFSELTVWHWVGLALILLAFEMMLGTFDLLWIAIAAATAAVYSLIAPDSMALWQYQVGVFTVASVIFLALGRRISMKLRNPPSTHPELNERNTSMVGKTAIVMSVFQGGFGRVKINDSEWRAQTDATTEFAIGDTVEITGVEGATVKVKSV</sequence>
<organism evidence="7 8">
    <name type="scientific">Hirschia litorea</name>
    <dbReference type="NCBI Taxonomy" id="1199156"/>
    <lineage>
        <taxon>Bacteria</taxon>
        <taxon>Pseudomonadati</taxon>
        <taxon>Pseudomonadota</taxon>
        <taxon>Alphaproteobacteria</taxon>
        <taxon>Hyphomonadales</taxon>
        <taxon>Hyphomonadaceae</taxon>
        <taxon>Hirschia</taxon>
    </lineage>
</organism>
<dbReference type="Pfam" id="PF01957">
    <property type="entry name" value="NfeD"/>
    <property type="match status" value="1"/>
</dbReference>
<evidence type="ECO:0000256" key="2">
    <source>
        <dbReference type="ARBA" id="ARBA00022692"/>
    </source>
</evidence>
<evidence type="ECO:0000256" key="3">
    <source>
        <dbReference type="ARBA" id="ARBA00022989"/>
    </source>
</evidence>
<dbReference type="SUPFAM" id="SSF141322">
    <property type="entry name" value="NfeD domain-like"/>
    <property type="match status" value="1"/>
</dbReference>
<comment type="caution">
    <text evidence="7">The sequence shown here is derived from an EMBL/GenBank/DDBJ whole genome shotgun (WGS) entry which is preliminary data.</text>
</comment>
<evidence type="ECO:0000256" key="1">
    <source>
        <dbReference type="ARBA" id="ARBA00004141"/>
    </source>
</evidence>
<dbReference type="InterPro" id="IPR012340">
    <property type="entry name" value="NA-bd_OB-fold"/>
</dbReference>
<dbReference type="PANTHER" id="PTHR33507">
    <property type="entry name" value="INNER MEMBRANE PROTEIN YBBJ"/>
    <property type="match status" value="1"/>
</dbReference>
<dbReference type="EMBL" id="JBHTBR010000002">
    <property type="protein sequence ID" value="MFC7291059.1"/>
    <property type="molecule type" value="Genomic_DNA"/>
</dbReference>
<keyword evidence="2 5" id="KW-0812">Transmembrane</keyword>
<comment type="subcellular location">
    <subcellularLocation>
        <location evidence="1">Membrane</location>
        <topology evidence="1">Multi-pass membrane protein</topology>
    </subcellularLocation>
</comment>
<dbReference type="Gene3D" id="2.40.50.140">
    <property type="entry name" value="Nucleic acid-binding proteins"/>
    <property type="match status" value="1"/>
</dbReference>
<keyword evidence="3 5" id="KW-1133">Transmembrane helix</keyword>